<protein>
    <submittedName>
        <fullName evidence="8">Calcium-independent phospholipase</fullName>
    </submittedName>
</protein>
<dbReference type="InterPro" id="IPR016035">
    <property type="entry name" value="Acyl_Trfase/lysoPLipase"/>
</dbReference>
<dbReference type="Proteomes" id="UP001363151">
    <property type="component" value="Unassembled WGS sequence"/>
</dbReference>
<feature type="region of interest" description="Disordered" evidence="5">
    <location>
        <begin position="94"/>
        <end position="136"/>
    </location>
</feature>
<feature type="domain" description="PNPLA" evidence="7">
    <location>
        <begin position="234"/>
        <end position="430"/>
    </location>
</feature>
<feature type="active site" description="Nucleophile" evidence="4">
    <location>
        <position position="274"/>
    </location>
</feature>
<reference evidence="8 9" key="1">
    <citation type="submission" date="2024-03" db="EMBL/GenBank/DDBJ databases">
        <title>Aureococcus anophagefferens CCMP1851 and Kratosvirus quantuckense: Draft genome of a second virus-susceptible host strain in the model system.</title>
        <authorList>
            <person name="Chase E."/>
            <person name="Truchon A.R."/>
            <person name="Schepens W."/>
            <person name="Wilhelm S.W."/>
        </authorList>
    </citation>
    <scope>NUCLEOTIDE SEQUENCE [LARGE SCALE GENOMIC DNA]</scope>
    <source>
        <strain evidence="8 9">CCMP1851</strain>
    </source>
</reference>
<feature type="active site" description="Proton acceptor" evidence="4">
    <location>
        <position position="417"/>
    </location>
</feature>
<feature type="short sequence motif" description="DGA/G" evidence="4">
    <location>
        <begin position="417"/>
        <end position="419"/>
    </location>
</feature>
<organism evidence="8 9">
    <name type="scientific">Aureococcus anophagefferens</name>
    <name type="common">Harmful bloom alga</name>
    <dbReference type="NCBI Taxonomy" id="44056"/>
    <lineage>
        <taxon>Eukaryota</taxon>
        <taxon>Sar</taxon>
        <taxon>Stramenopiles</taxon>
        <taxon>Ochrophyta</taxon>
        <taxon>Pelagophyceae</taxon>
        <taxon>Pelagomonadales</taxon>
        <taxon>Pelagomonadaceae</taxon>
        <taxon>Aureococcus</taxon>
    </lineage>
</organism>
<evidence type="ECO:0000313" key="8">
    <source>
        <dbReference type="EMBL" id="KAK7247962.1"/>
    </source>
</evidence>
<proteinExistence type="predicted"/>
<evidence type="ECO:0000256" key="5">
    <source>
        <dbReference type="SAM" id="MobiDB-lite"/>
    </source>
</evidence>
<dbReference type="EMBL" id="JBBJCI010000123">
    <property type="protein sequence ID" value="KAK7247962.1"/>
    <property type="molecule type" value="Genomic_DNA"/>
</dbReference>
<feature type="compositionally biased region" description="Basic and acidic residues" evidence="5">
    <location>
        <begin position="159"/>
        <end position="172"/>
    </location>
</feature>
<evidence type="ECO:0000256" key="1">
    <source>
        <dbReference type="ARBA" id="ARBA00022801"/>
    </source>
</evidence>
<dbReference type="SUPFAM" id="SSF52151">
    <property type="entry name" value="FabD/lysophospholipase-like"/>
    <property type="match status" value="1"/>
</dbReference>
<evidence type="ECO:0000256" key="6">
    <source>
        <dbReference type="SAM" id="SignalP"/>
    </source>
</evidence>
<dbReference type="PROSITE" id="PS51635">
    <property type="entry name" value="PNPLA"/>
    <property type="match status" value="1"/>
</dbReference>
<dbReference type="PANTHER" id="PTHR24185:SF1">
    <property type="entry name" value="CALCIUM-INDEPENDENT PHOSPHOLIPASE A2-GAMMA"/>
    <property type="match status" value="1"/>
</dbReference>
<feature type="short sequence motif" description="GXSXG" evidence="4">
    <location>
        <begin position="272"/>
        <end position="276"/>
    </location>
</feature>
<keyword evidence="6" id="KW-0732">Signal</keyword>
<dbReference type="Gene3D" id="3.40.1090.10">
    <property type="entry name" value="Cytosolic phospholipase A2 catalytic domain"/>
    <property type="match status" value="1"/>
</dbReference>
<evidence type="ECO:0000256" key="4">
    <source>
        <dbReference type="PROSITE-ProRule" id="PRU01161"/>
    </source>
</evidence>
<sequence length="544" mass="57891">MSSRTMRLLALLASVRALRQTTKPVVAPLPITKTTLQQLAAEENLEPPAPLTLGSGMRGLLARVPGHRPLEEAPAEESSYVSWLASAPTDEALAEAAARRTEALRGRQRPRAPRGDVDERAARRRAAERRPGPVLDGEMSVEAYDVGEAAFLRGRRPGARRDAGVARRDRAGQLRNAARGSTSATATARAADPLGLLSPAPPADDADVERRLAARLRAALGRRDAPTNRGLRVLSLDGGGSRGVITIQLLKELQARAFPGREPSDVFDLVVGTSTGAILAVLLGAKQCSLDVAARLYDALIDRIFVKEGGKGDVQLVLRRARYDENHIEDVLRDLLGDDDLLDAAEAPGAPEVAILSTLLSVCPATISLLRSYEYPDDSESRYPGTCQLSLRSALRAATAAPTLFTPLKLKHQLLCDGALIANNPSAVAIHEAGKLFPGVPIDAVVSVGTGEKFTKNLDAHELGWDGIVTQLIDSATSTTLIHDAVADLAPPGSYFRFSPNIHDDAIDTTDAATLATYRADAVAFFADPAAERQAADLKRAMGL</sequence>
<evidence type="ECO:0000313" key="9">
    <source>
        <dbReference type="Proteomes" id="UP001363151"/>
    </source>
</evidence>
<feature type="signal peptide" evidence="6">
    <location>
        <begin position="1"/>
        <end position="17"/>
    </location>
</feature>
<feature type="short sequence motif" description="GXGXXG" evidence="4">
    <location>
        <begin position="238"/>
        <end position="243"/>
    </location>
</feature>
<evidence type="ECO:0000256" key="2">
    <source>
        <dbReference type="ARBA" id="ARBA00022963"/>
    </source>
</evidence>
<feature type="region of interest" description="Disordered" evidence="5">
    <location>
        <begin position="158"/>
        <end position="204"/>
    </location>
</feature>
<evidence type="ECO:0000259" key="7">
    <source>
        <dbReference type="PROSITE" id="PS51635"/>
    </source>
</evidence>
<gene>
    <name evidence="8" type="ORF">SO694_00085143</name>
</gene>
<feature type="chain" id="PRO_5047482232" evidence="6">
    <location>
        <begin position="18"/>
        <end position="544"/>
    </location>
</feature>
<comment type="caution">
    <text evidence="8">The sequence shown here is derived from an EMBL/GenBank/DDBJ whole genome shotgun (WGS) entry which is preliminary data.</text>
</comment>
<keyword evidence="2 4" id="KW-0442">Lipid degradation</keyword>
<dbReference type="PANTHER" id="PTHR24185">
    <property type="entry name" value="CALCIUM-INDEPENDENT PHOSPHOLIPASE A2-GAMMA"/>
    <property type="match status" value="1"/>
</dbReference>
<dbReference type="Pfam" id="PF01734">
    <property type="entry name" value="Patatin"/>
    <property type="match status" value="1"/>
</dbReference>
<name>A0ABR1G3Q2_AURAN</name>
<evidence type="ECO:0000256" key="3">
    <source>
        <dbReference type="ARBA" id="ARBA00023098"/>
    </source>
</evidence>
<keyword evidence="9" id="KW-1185">Reference proteome</keyword>
<keyword evidence="1 4" id="KW-0378">Hydrolase</keyword>
<dbReference type="InterPro" id="IPR002641">
    <property type="entry name" value="PNPLA_dom"/>
</dbReference>
<accession>A0ABR1G3Q2</accession>
<keyword evidence="3 4" id="KW-0443">Lipid metabolism</keyword>
<feature type="compositionally biased region" description="Low complexity" evidence="5">
    <location>
        <begin position="177"/>
        <end position="191"/>
    </location>
</feature>